<dbReference type="InterPro" id="IPR032816">
    <property type="entry name" value="VTT_dom"/>
</dbReference>
<accession>A0A1H3YW65</accession>
<evidence type="ECO:0000256" key="1">
    <source>
        <dbReference type="ARBA" id="ARBA00004651"/>
    </source>
</evidence>
<organism evidence="9 10">
    <name type="scientific">Rubrimonas cliftonensis</name>
    <dbReference type="NCBI Taxonomy" id="89524"/>
    <lineage>
        <taxon>Bacteria</taxon>
        <taxon>Pseudomonadati</taxon>
        <taxon>Pseudomonadota</taxon>
        <taxon>Alphaproteobacteria</taxon>
        <taxon>Rhodobacterales</taxon>
        <taxon>Paracoccaceae</taxon>
        <taxon>Rubrimonas</taxon>
    </lineage>
</organism>
<dbReference type="PANTHER" id="PTHR12677:SF59">
    <property type="entry name" value="GOLGI APPARATUS MEMBRANE PROTEIN TVP38-RELATED"/>
    <property type="match status" value="1"/>
</dbReference>
<dbReference type="STRING" id="89524.SAMN05444370_103276"/>
<dbReference type="Proteomes" id="UP000198703">
    <property type="component" value="Unassembled WGS sequence"/>
</dbReference>
<feature type="transmembrane region" description="Helical" evidence="6">
    <location>
        <begin position="233"/>
        <end position="251"/>
    </location>
</feature>
<dbReference type="OrthoDB" id="9779114at2"/>
<dbReference type="EMBL" id="FNQM01000003">
    <property type="protein sequence ID" value="SEA15746.1"/>
    <property type="molecule type" value="Genomic_DNA"/>
</dbReference>
<evidence type="ECO:0000313" key="9">
    <source>
        <dbReference type="EMBL" id="SEA15746.1"/>
    </source>
</evidence>
<comment type="similarity">
    <text evidence="6">Belongs to the TVP38/TMEM64 family.</text>
</comment>
<evidence type="ECO:0000256" key="4">
    <source>
        <dbReference type="ARBA" id="ARBA00022989"/>
    </source>
</evidence>
<dbReference type="AlphaFoldDB" id="A0A1H3YW65"/>
<feature type="transmembrane region" description="Helical" evidence="6">
    <location>
        <begin position="35"/>
        <end position="57"/>
    </location>
</feature>
<dbReference type="GO" id="GO:0005886">
    <property type="term" value="C:plasma membrane"/>
    <property type="evidence" value="ECO:0007669"/>
    <property type="project" value="UniProtKB-SubCell"/>
</dbReference>
<sequence>MAIEDDAAADGARGGAAEGRSADRPGGRAARLRRLAPLAALALAGAAAFWAFGDVLSFEALERNRAALIAWRDASYPLAALGFVAVYALAVAVSLPGAIWLTLGGGFLFGALAGGALTVIGATLGAAAIFLAARTGLGDMLRARAGGWLARFESGVRENAVSFMLAMRLAPVVPFFVANLAPAFLGVPFVTYLWTTFVGIMPATFIYASVGAGLGELFALGERPDLGVIFRPAVLGPLLGLAALSLLPALARRIRRKGG</sequence>
<keyword evidence="5 6" id="KW-0472">Membrane</keyword>
<dbReference type="PANTHER" id="PTHR12677">
    <property type="entry name" value="GOLGI APPARATUS MEMBRANE PROTEIN TVP38-RELATED"/>
    <property type="match status" value="1"/>
</dbReference>
<evidence type="ECO:0000313" key="10">
    <source>
        <dbReference type="Proteomes" id="UP000198703"/>
    </source>
</evidence>
<evidence type="ECO:0000259" key="8">
    <source>
        <dbReference type="Pfam" id="PF09335"/>
    </source>
</evidence>
<reference evidence="9 10" key="1">
    <citation type="submission" date="2016-10" db="EMBL/GenBank/DDBJ databases">
        <authorList>
            <person name="de Groot N.N."/>
        </authorList>
    </citation>
    <scope>NUCLEOTIDE SEQUENCE [LARGE SCALE GENOMIC DNA]</scope>
    <source>
        <strain evidence="9 10">DSM 15345</strain>
    </source>
</reference>
<evidence type="ECO:0000256" key="5">
    <source>
        <dbReference type="ARBA" id="ARBA00023136"/>
    </source>
</evidence>
<evidence type="ECO:0000256" key="2">
    <source>
        <dbReference type="ARBA" id="ARBA00022475"/>
    </source>
</evidence>
<feature type="domain" description="VTT" evidence="8">
    <location>
        <begin position="96"/>
        <end position="212"/>
    </location>
</feature>
<evidence type="ECO:0000256" key="6">
    <source>
        <dbReference type="RuleBase" id="RU366058"/>
    </source>
</evidence>
<dbReference type="RefSeq" id="WP_093251591.1">
    <property type="nucleotide sequence ID" value="NZ_FNQM01000003.1"/>
</dbReference>
<keyword evidence="10" id="KW-1185">Reference proteome</keyword>
<feature type="transmembrane region" description="Helical" evidence="6">
    <location>
        <begin position="78"/>
        <end position="101"/>
    </location>
</feature>
<name>A0A1H3YW65_9RHOB</name>
<dbReference type="Pfam" id="PF09335">
    <property type="entry name" value="VTT_dom"/>
    <property type="match status" value="1"/>
</dbReference>
<proteinExistence type="inferred from homology"/>
<dbReference type="InterPro" id="IPR015414">
    <property type="entry name" value="TMEM64"/>
</dbReference>
<keyword evidence="3 6" id="KW-0812">Transmembrane</keyword>
<gene>
    <name evidence="9" type="ORF">SAMN05444370_103276</name>
</gene>
<feature type="transmembrane region" description="Helical" evidence="6">
    <location>
        <begin position="107"/>
        <end position="133"/>
    </location>
</feature>
<keyword evidence="4 6" id="KW-1133">Transmembrane helix</keyword>
<feature type="transmembrane region" description="Helical" evidence="6">
    <location>
        <begin position="172"/>
        <end position="194"/>
    </location>
</feature>
<feature type="transmembrane region" description="Helical" evidence="6">
    <location>
        <begin position="200"/>
        <end position="221"/>
    </location>
</feature>
<comment type="subcellular location">
    <subcellularLocation>
        <location evidence="1 6">Cell membrane</location>
        <topology evidence="1 6">Multi-pass membrane protein</topology>
    </subcellularLocation>
</comment>
<feature type="region of interest" description="Disordered" evidence="7">
    <location>
        <begin position="1"/>
        <end position="25"/>
    </location>
</feature>
<protein>
    <recommendedName>
        <fullName evidence="6">TVP38/TMEM64 family membrane protein</fullName>
    </recommendedName>
</protein>
<evidence type="ECO:0000256" key="3">
    <source>
        <dbReference type="ARBA" id="ARBA00022692"/>
    </source>
</evidence>
<evidence type="ECO:0000256" key="7">
    <source>
        <dbReference type="SAM" id="MobiDB-lite"/>
    </source>
</evidence>
<keyword evidence="2 6" id="KW-1003">Cell membrane</keyword>